<dbReference type="EMBL" id="MU793279">
    <property type="protein sequence ID" value="KAJ3788204.1"/>
    <property type="molecule type" value="Genomic_DNA"/>
</dbReference>
<name>A0AA38KRV5_9AGAR</name>
<dbReference type="AlphaFoldDB" id="A0AA38KRV5"/>
<reference evidence="2" key="1">
    <citation type="submission" date="2022-08" db="EMBL/GenBank/DDBJ databases">
        <authorList>
            <consortium name="DOE Joint Genome Institute"/>
            <person name="Min B."/>
            <person name="Riley R."/>
            <person name="Sierra-Patev S."/>
            <person name="Naranjo-Ortiz M."/>
            <person name="Looney B."/>
            <person name="Konkel Z."/>
            <person name="Slot J.C."/>
            <person name="Sakamoto Y."/>
            <person name="Steenwyk J.L."/>
            <person name="Rokas A."/>
            <person name="Carro J."/>
            <person name="Camarero S."/>
            <person name="Ferreira P."/>
            <person name="Molpeceres G."/>
            <person name="Ruiz-Duenas F.J."/>
            <person name="Serrano A."/>
            <person name="Henrissat B."/>
            <person name="Drula E."/>
            <person name="Hughes K.W."/>
            <person name="Mata J.L."/>
            <person name="Ishikawa N.K."/>
            <person name="Vargas-Isla R."/>
            <person name="Ushijima S."/>
            <person name="Smith C.A."/>
            <person name="Ahrendt S."/>
            <person name="Andreopoulos W."/>
            <person name="He G."/>
            <person name="Labutti K."/>
            <person name="Lipzen A."/>
            <person name="Ng V."/>
            <person name="Sandor L."/>
            <person name="Barry K."/>
            <person name="Martinez A.T."/>
            <person name="Xiao Y."/>
            <person name="Gibbons J.G."/>
            <person name="Terashima K."/>
            <person name="Hibbett D.S."/>
            <person name="Grigoriev I.V."/>
        </authorList>
    </citation>
    <scope>NUCLEOTIDE SEQUENCE</scope>
    <source>
        <strain evidence="2">TFB10291</strain>
    </source>
</reference>
<organism evidence="2 3">
    <name type="scientific">Lentinula aff. detonsa</name>
    <dbReference type="NCBI Taxonomy" id="2804958"/>
    <lineage>
        <taxon>Eukaryota</taxon>
        <taxon>Fungi</taxon>
        <taxon>Dikarya</taxon>
        <taxon>Basidiomycota</taxon>
        <taxon>Agaricomycotina</taxon>
        <taxon>Agaricomycetes</taxon>
        <taxon>Agaricomycetidae</taxon>
        <taxon>Agaricales</taxon>
        <taxon>Marasmiineae</taxon>
        <taxon>Omphalotaceae</taxon>
        <taxon>Lentinula</taxon>
    </lineage>
</organism>
<feature type="non-terminal residue" evidence="2">
    <location>
        <position position="1"/>
    </location>
</feature>
<feature type="compositionally biased region" description="Polar residues" evidence="1">
    <location>
        <begin position="12"/>
        <end position="30"/>
    </location>
</feature>
<proteinExistence type="predicted"/>
<evidence type="ECO:0000313" key="2">
    <source>
        <dbReference type="EMBL" id="KAJ3788204.1"/>
    </source>
</evidence>
<evidence type="ECO:0000256" key="1">
    <source>
        <dbReference type="SAM" id="MobiDB-lite"/>
    </source>
</evidence>
<dbReference type="Proteomes" id="UP001163798">
    <property type="component" value="Unassembled WGS sequence"/>
</dbReference>
<evidence type="ECO:0000313" key="3">
    <source>
        <dbReference type="Proteomes" id="UP001163798"/>
    </source>
</evidence>
<accession>A0AA38KRV5</accession>
<feature type="non-terminal residue" evidence="2">
    <location>
        <position position="97"/>
    </location>
</feature>
<sequence length="97" mass="10474">VILHNGSVPAPGSNTAPSPSSSNQLTRTKFPTESELYSQLLLLKKRGYPLWIPAPSQPIPVEFKKKGVRIGDVGILTTTGGFDYLFNACLPHNDPAN</sequence>
<feature type="region of interest" description="Disordered" evidence="1">
    <location>
        <begin position="1"/>
        <end position="30"/>
    </location>
</feature>
<comment type="caution">
    <text evidence="2">The sequence shown here is derived from an EMBL/GenBank/DDBJ whole genome shotgun (WGS) entry which is preliminary data.</text>
</comment>
<gene>
    <name evidence="2" type="ORF">GGU10DRAFT_286911</name>
</gene>
<protein>
    <submittedName>
        <fullName evidence="2">Uncharacterized protein</fullName>
    </submittedName>
</protein>
<keyword evidence="3" id="KW-1185">Reference proteome</keyword>